<dbReference type="InterPro" id="IPR010664">
    <property type="entry name" value="LipoPS_assembly_LptC-rel"/>
</dbReference>
<evidence type="ECO:0000256" key="1">
    <source>
        <dbReference type="ARBA" id="ARBA00022729"/>
    </source>
</evidence>
<evidence type="ECO:0000313" key="6">
    <source>
        <dbReference type="Proteomes" id="UP000033187"/>
    </source>
</evidence>
<sequence length="669" mass="70594">MSLDHPFDATTKPRRRSERPVTGPVDSSRQFARARRHTWMVRTLRVMLPVVTVAVVGLYVASAMTSLDLVEKLAQLPVPTITAENVTMDNPRYEGFTKDGGSYVVQARTARQDFKQTELIHLNEISGEMLSAKKVKTELTAARGIFHTKTNELNLLDGIKINSTDGMAAQLKSASIFAKRGVILSKERSVVNVRQGEISADRLMIWQKKRKVTFVDNVKTRLTPQPGEEKAASPQKEGSSALIGSSNGPVDITSNILRVEDLKNTASFVGDVQAVQGDQALHSQRLDVFYQSNDADSGSAPSASDAATSAQVTRMVSETPIVITRGDSERITAERLDVDAINEVALLTGNVEMVSGLTRSARSDAAQINAQNDTALLTGNVIVTQGENQIKGERLLIDRKHGTSHLTSPAQTAGTKDGRIFAKLQRQADPAKPKAAAAPEAEKNAVSGLTAVTFKTDPDAPIALEADELTVNDAVKTAEFRGNVHAVQGGFSIRTAKLIAHYSGNGGLLDPASNDKTGGDQGSNTQLTRISARGKVLVASSGGQSATGDWAEFDVAGNSVTLGGDVVLTQGKNIVRGTRLKIDMTSGNSIIETAPEAAGAGWASTMKPDGGSAASVPIPGGVGARGGRPSAVFYPTQFKQSGKNGGTSKRESGSSPSSSSWGATTAPGN</sequence>
<organism evidence="5 6">
    <name type="scientific">Candidatus Filomicrobium marinum</name>
    <dbReference type="NCBI Taxonomy" id="1608628"/>
    <lineage>
        <taxon>Bacteria</taxon>
        <taxon>Pseudomonadati</taxon>
        <taxon>Pseudomonadota</taxon>
        <taxon>Alphaproteobacteria</taxon>
        <taxon>Hyphomicrobiales</taxon>
        <taxon>Hyphomicrobiaceae</taxon>
        <taxon>Filomicrobium</taxon>
    </lineage>
</organism>
<feature type="region of interest" description="Disordered" evidence="2">
    <location>
        <begin position="1"/>
        <end position="29"/>
    </location>
</feature>
<evidence type="ECO:0000313" key="5">
    <source>
        <dbReference type="EMBL" id="CPR18274.1"/>
    </source>
</evidence>
<feature type="region of interest" description="Disordered" evidence="2">
    <location>
        <begin position="601"/>
        <end position="669"/>
    </location>
</feature>
<proteinExistence type="predicted"/>
<dbReference type="GO" id="GO:0017089">
    <property type="term" value="F:glycolipid transfer activity"/>
    <property type="evidence" value="ECO:0007669"/>
    <property type="project" value="TreeGrafter"/>
</dbReference>
<evidence type="ECO:0000259" key="4">
    <source>
        <dbReference type="Pfam" id="PF03968"/>
    </source>
</evidence>
<reference evidence="6" key="1">
    <citation type="submission" date="2015-02" db="EMBL/GenBank/DDBJ databases">
        <authorList>
            <person name="Chooi Y.-H."/>
        </authorList>
    </citation>
    <scope>NUCLEOTIDE SEQUENCE [LARGE SCALE GENOMIC DNA]</scope>
    <source>
        <strain evidence="6">strain Y</strain>
    </source>
</reference>
<keyword evidence="3" id="KW-0472">Membrane</keyword>
<dbReference type="Pfam" id="PF03968">
    <property type="entry name" value="LptD_N"/>
    <property type="match status" value="3"/>
</dbReference>
<dbReference type="Pfam" id="PF06835">
    <property type="entry name" value="LptC"/>
    <property type="match status" value="1"/>
</dbReference>
<dbReference type="InterPro" id="IPR005653">
    <property type="entry name" value="OstA-like_N"/>
</dbReference>
<feature type="domain" description="Organic solvent tolerance-like N-terminal" evidence="4">
    <location>
        <begin position="252"/>
        <end position="355"/>
    </location>
</feature>
<dbReference type="InterPro" id="IPR052037">
    <property type="entry name" value="LPS_export_LptA"/>
</dbReference>
<dbReference type="Gene3D" id="2.60.450.10">
    <property type="entry name" value="Lipopolysaccharide (LPS) transport protein A like domain"/>
    <property type="match status" value="3"/>
</dbReference>
<dbReference type="Proteomes" id="UP000033187">
    <property type="component" value="Chromosome 1"/>
</dbReference>
<gene>
    <name evidence="5" type="ORF">YBN1229_v1_1635</name>
</gene>
<dbReference type="PANTHER" id="PTHR36504">
    <property type="entry name" value="LIPOPOLYSACCHARIDE EXPORT SYSTEM PROTEIN LPTA"/>
    <property type="match status" value="1"/>
</dbReference>
<feature type="transmembrane region" description="Helical" evidence="3">
    <location>
        <begin position="43"/>
        <end position="61"/>
    </location>
</feature>
<dbReference type="RefSeq" id="WP_082101063.1">
    <property type="nucleotide sequence ID" value="NZ_LN829119.1"/>
</dbReference>
<dbReference type="AlphaFoldDB" id="A0A0D6JEP9"/>
<dbReference type="OrthoDB" id="9811926at2"/>
<dbReference type="InterPro" id="IPR026265">
    <property type="entry name" value="LptC"/>
</dbReference>
<accession>A0A0D6JEP9</accession>
<dbReference type="GO" id="GO:0030288">
    <property type="term" value="C:outer membrane-bounded periplasmic space"/>
    <property type="evidence" value="ECO:0007669"/>
    <property type="project" value="TreeGrafter"/>
</dbReference>
<dbReference type="GO" id="GO:0015221">
    <property type="term" value="F:lipopolysaccharide transmembrane transporter activity"/>
    <property type="evidence" value="ECO:0007669"/>
    <property type="project" value="InterPro"/>
</dbReference>
<keyword evidence="3" id="KW-1133">Transmembrane helix</keyword>
<dbReference type="NCBIfam" id="TIGR04409">
    <property type="entry name" value="LptC_YrbK"/>
    <property type="match status" value="1"/>
</dbReference>
<name>A0A0D6JEP9_9HYPH</name>
<dbReference type="GO" id="GO:0009279">
    <property type="term" value="C:cell outer membrane"/>
    <property type="evidence" value="ECO:0007669"/>
    <property type="project" value="TreeGrafter"/>
</dbReference>
<protein>
    <submittedName>
        <fullName evidence="5">Putative Organic solvent tolerance protein OstA</fullName>
    </submittedName>
</protein>
<dbReference type="GO" id="GO:0005886">
    <property type="term" value="C:plasma membrane"/>
    <property type="evidence" value="ECO:0007669"/>
    <property type="project" value="InterPro"/>
</dbReference>
<feature type="domain" description="Organic solvent tolerance-like N-terminal" evidence="4">
    <location>
        <begin position="362"/>
        <end position="407"/>
    </location>
</feature>
<evidence type="ECO:0000256" key="3">
    <source>
        <dbReference type="SAM" id="Phobius"/>
    </source>
</evidence>
<keyword evidence="1" id="KW-0732">Signal</keyword>
<feature type="region of interest" description="Disordered" evidence="2">
    <location>
        <begin position="221"/>
        <end position="247"/>
    </location>
</feature>
<feature type="domain" description="Organic solvent tolerance-like N-terminal" evidence="4">
    <location>
        <begin position="465"/>
        <end position="587"/>
    </location>
</feature>
<feature type="compositionally biased region" description="Polar residues" evidence="2">
    <location>
        <begin position="236"/>
        <end position="247"/>
    </location>
</feature>
<keyword evidence="6" id="KW-1185">Reference proteome</keyword>
<dbReference type="KEGG" id="fil:BN1229_v1_1632"/>
<dbReference type="EMBL" id="LN829119">
    <property type="protein sequence ID" value="CPR18274.1"/>
    <property type="molecule type" value="Genomic_DNA"/>
</dbReference>
<keyword evidence="3" id="KW-0812">Transmembrane</keyword>
<evidence type="ECO:0000256" key="2">
    <source>
        <dbReference type="SAM" id="MobiDB-lite"/>
    </source>
</evidence>
<dbReference type="PANTHER" id="PTHR36504:SF1">
    <property type="entry name" value="LIPOPOLYSACCHARIDE EXPORT SYSTEM PROTEIN LPTA"/>
    <property type="match status" value="1"/>
</dbReference>
<dbReference type="KEGG" id="fiy:BN1229_v1_1635"/>